<dbReference type="AlphaFoldDB" id="A0A847RYN6"/>
<protein>
    <submittedName>
        <fullName evidence="3">SDR family oxidoreductase</fullName>
    </submittedName>
</protein>
<dbReference type="Gene3D" id="3.40.50.720">
    <property type="entry name" value="NAD(P)-binding Rossmann-like Domain"/>
    <property type="match status" value="1"/>
</dbReference>
<evidence type="ECO:0000313" key="4">
    <source>
        <dbReference type="Proteomes" id="UP000570474"/>
    </source>
</evidence>
<dbReference type="CDD" id="cd05233">
    <property type="entry name" value="SDR_c"/>
    <property type="match status" value="1"/>
</dbReference>
<gene>
    <name evidence="3" type="ORF">HGH92_28005</name>
</gene>
<comment type="caution">
    <text evidence="3">The sequence shown here is derived from an EMBL/GenBank/DDBJ whole genome shotgun (WGS) entry which is preliminary data.</text>
</comment>
<evidence type="ECO:0000313" key="3">
    <source>
        <dbReference type="EMBL" id="NLR68182.1"/>
    </source>
</evidence>
<accession>A0A847RYN6</accession>
<keyword evidence="4" id="KW-1185">Reference proteome</keyword>
<dbReference type="InterPro" id="IPR036291">
    <property type="entry name" value="NAD(P)-bd_dom_sf"/>
</dbReference>
<dbReference type="Proteomes" id="UP000570474">
    <property type="component" value="Unassembled WGS sequence"/>
</dbReference>
<dbReference type="PRINTS" id="PR00081">
    <property type="entry name" value="GDHRDH"/>
</dbReference>
<name>A0A847RYN6_9BACT</name>
<dbReference type="PROSITE" id="PS00061">
    <property type="entry name" value="ADH_SHORT"/>
    <property type="match status" value="1"/>
</dbReference>
<dbReference type="PRINTS" id="PR00080">
    <property type="entry name" value="SDRFAMILY"/>
</dbReference>
<organism evidence="3 4">
    <name type="scientific">Chitinophaga varians</name>
    <dbReference type="NCBI Taxonomy" id="2202339"/>
    <lineage>
        <taxon>Bacteria</taxon>
        <taxon>Pseudomonadati</taxon>
        <taxon>Bacteroidota</taxon>
        <taxon>Chitinophagia</taxon>
        <taxon>Chitinophagales</taxon>
        <taxon>Chitinophagaceae</taxon>
        <taxon>Chitinophaga</taxon>
    </lineage>
</organism>
<dbReference type="EMBL" id="JABAIA010000003">
    <property type="protein sequence ID" value="NLR68182.1"/>
    <property type="molecule type" value="Genomic_DNA"/>
</dbReference>
<dbReference type="InterPro" id="IPR020904">
    <property type="entry name" value="Sc_DH/Rdtase_CS"/>
</dbReference>
<dbReference type="GO" id="GO:0032787">
    <property type="term" value="P:monocarboxylic acid metabolic process"/>
    <property type="evidence" value="ECO:0007669"/>
    <property type="project" value="UniProtKB-ARBA"/>
</dbReference>
<dbReference type="PANTHER" id="PTHR42879">
    <property type="entry name" value="3-OXOACYL-(ACYL-CARRIER-PROTEIN) REDUCTASE"/>
    <property type="match status" value="1"/>
</dbReference>
<reference evidence="3 4" key="1">
    <citation type="submission" date="2020-04" db="EMBL/GenBank/DDBJ databases">
        <authorList>
            <person name="Yin C."/>
        </authorList>
    </citation>
    <scope>NUCLEOTIDE SEQUENCE [LARGE SCALE GENOMIC DNA]</scope>
    <source>
        <strain evidence="3 4">Ae27</strain>
    </source>
</reference>
<evidence type="ECO:0000256" key="2">
    <source>
        <dbReference type="RuleBase" id="RU000363"/>
    </source>
</evidence>
<dbReference type="Pfam" id="PF00106">
    <property type="entry name" value="adh_short"/>
    <property type="match status" value="1"/>
</dbReference>
<sequence length="263" mass="27848">MDLQLASKRVFISGSTQGIGFAIAQQMAQEGAEVVVHGRTQAKVDLAVQQIRICCPEAALSGIAADLAHAEDMETLLQQLPEIDILVNNAGIFEVKDLMDITDAEWLHMYNVNVMSAVRLSRHVLPGMLSRNDGRIIFISSESGVNIPGNMIHYGASKAAMMALGNGLSKLTKGKQVTVNTILGGPTYSEGVAAAVEQIAAAHQAPVDVIKQQIMQQANPHSLLERFIAPAEIASLAVYLASPLSSAINGASIRADGGALRTL</sequence>
<dbReference type="InterPro" id="IPR050259">
    <property type="entry name" value="SDR"/>
</dbReference>
<comment type="similarity">
    <text evidence="1 2">Belongs to the short-chain dehydrogenases/reductases (SDR) family.</text>
</comment>
<dbReference type="SUPFAM" id="SSF51735">
    <property type="entry name" value="NAD(P)-binding Rossmann-fold domains"/>
    <property type="match status" value="1"/>
</dbReference>
<dbReference type="InterPro" id="IPR002347">
    <property type="entry name" value="SDR_fam"/>
</dbReference>
<proteinExistence type="inferred from homology"/>
<evidence type="ECO:0000256" key="1">
    <source>
        <dbReference type="ARBA" id="ARBA00006484"/>
    </source>
</evidence>
<dbReference type="RefSeq" id="WP_168874115.1">
    <property type="nucleotide sequence ID" value="NZ_JABAIA010000003.1"/>
</dbReference>